<comment type="subcellular location">
    <subcellularLocation>
        <location evidence="1">Membrane</location>
        <topology evidence="1">Multi-pass membrane protein</topology>
    </subcellularLocation>
</comment>
<feature type="transmembrane region" description="Helical" evidence="7">
    <location>
        <begin position="23"/>
        <end position="45"/>
    </location>
</feature>
<keyword evidence="4 7" id="KW-1133">Transmembrane helix</keyword>
<comment type="caution">
    <text evidence="9">The sequence shown here is derived from an EMBL/GenBank/DDBJ whole genome shotgun (WGS) entry which is preliminary data.</text>
</comment>
<dbReference type="InterPro" id="IPR013130">
    <property type="entry name" value="Fe3_Rdtase_TM_dom"/>
</dbReference>
<dbReference type="GO" id="GO:0005886">
    <property type="term" value="C:plasma membrane"/>
    <property type="evidence" value="ECO:0007669"/>
    <property type="project" value="TreeGrafter"/>
</dbReference>
<dbReference type="PANTHER" id="PTHR36964:SF1">
    <property type="entry name" value="PROTEIN-METHIONINE-SULFOXIDE REDUCTASE HEME-BINDING SUBUNIT MSRQ"/>
    <property type="match status" value="1"/>
</dbReference>
<dbReference type="GO" id="GO:0020037">
    <property type="term" value="F:heme binding"/>
    <property type="evidence" value="ECO:0007669"/>
    <property type="project" value="TreeGrafter"/>
</dbReference>
<keyword evidence="2" id="KW-0813">Transport</keyword>
<accession>A0A317JTL7</accession>
<reference evidence="9 10" key="1">
    <citation type="submission" date="2018-02" db="EMBL/GenBank/DDBJ databases">
        <title>Genomic Reconstructions from Amazon Rainforest and Pasture Soil Reveal Novel Insights into the Physiology of Candidate Phyla in Tropical Sites.</title>
        <authorList>
            <person name="Kroeger M.E."/>
            <person name="Delmont T."/>
            <person name="Eren A.M."/>
            <person name="Guo J."/>
            <person name="Meyer K.M."/>
            <person name="Khan K."/>
            <person name="Rodrigues J.L.M."/>
            <person name="Bohannan B.J.M."/>
            <person name="Tringe S."/>
            <person name="Borges C.D."/>
            <person name="Tiedje J."/>
            <person name="Tsai S.M."/>
            <person name="Nusslein K."/>
        </authorList>
    </citation>
    <scope>NUCLEOTIDE SEQUENCE [LARGE SCALE GENOMIC DNA]</scope>
    <source>
        <strain evidence="9">Amazon FNV 2010 28 9</strain>
    </source>
</reference>
<keyword evidence="5" id="KW-0408">Iron</keyword>
<evidence type="ECO:0000256" key="4">
    <source>
        <dbReference type="ARBA" id="ARBA00022989"/>
    </source>
</evidence>
<feature type="transmembrane region" description="Helical" evidence="7">
    <location>
        <begin position="96"/>
        <end position="117"/>
    </location>
</feature>
<evidence type="ECO:0000313" key="9">
    <source>
        <dbReference type="EMBL" id="PWU23874.1"/>
    </source>
</evidence>
<feature type="transmembrane region" description="Helical" evidence="7">
    <location>
        <begin position="129"/>
        <end position="149"/>
    </location>
</feature>
<feature type="transmembrane region" description="Helical" evidence="7">
    <location>
        <begin position="51"/>
        <end position="76"/>
    </location>
</feature>
<organism evidence="9 10">
    <name type="scientific">Candidatus Cerribacteria bacterium 'Amazon FNV 2010 28 9'</name>
    <dbReference type="NCBI Taxonomy" id="2081795"/>
    <lineage>
        <taxon>Bacteria</taxon>
        <taxon>Candidatus Cerribacteria</taxon>
    </lineage>
</organism>
<dbReference type="EMBL" id="PSRQ01000021">
    <property type="protein sequence ID" value="PWU23874.1"/>
    <property type="molecule type" value="Genomic_DNA"/>
</dbReference>
<evidence type="ECO:0000259" key="8">
    <source>
        <dbReference type="Pfam" id="PF01794"/>
    </source>
</evidence>
<proteinExistence type="predicted"/>
<dbReference type="Proteomes" id="UP000246104">
    <property type="component" value="Unassembled WGS sequence"/>
</dbReference>
<feature type="transmembrane region" description="Helical" evidence="7">
    <location>
        <begin position="187"/>
        <end position="205"/>
    </location>
</feature>
<gene>
    <name evidence="9" type="ORF">C5B42_01405</name>
</gene>
<feature type="domain" description="Ferric oxidoreductase" evidence="8">
    <location>
        <begin position="60"/>
        <end position="176"/>
    </location>
</feature>
<keyword evidence="3 7" id="KW-0812">Transmembrane</keyword>
<evidence type="ECO:0000256" key="2">
    <source>
        <dbReference type="ARBA" id="ARBA00022448"/>
    </source>
</evidence>
<dbReference type="PANTHER" id="PTHR36964">
    <property type="entry name" value="PROTEIN-METHIONINE-SULFOXIDE REDUCTASE HEME-BINDING SUBUNIT MSRQ"/>
    <property type="match status" value="1"/>
</dbReference>
<evidence type="ECO:0000313" key="10">
    <source>
        <dbReference type="Proteomes" id="UP000246104"/>
    </source>
</evidence>
<dbReference type="GO" id="GO:0016679">
    <property type="term" value="F:oxidoreductase activity, acting on diphenols and related substances as donors"/>
    <property type="evidence" value="ECO:0007669"/>
    <property type="project" value="TreeGrafter"/>
</dbReference>
<evidence type="ECO:0000256" key="7">
    <source>
        <dbReference type="SAM" id="Phobius"/>
    </source>
</evidence>
<keyword evidence="6 7" id="KW-0472">Membrane</keyword>
<sequence>MWKQIEDALFTFSAANRKTIIQLFYAGYGVLIVLFLVATFVFGFSLPYTNIFYFLGKGAGFAAAGFFVLAIAAGLIRRFGYSGKLFPLLITYRRHFGISCFLFAFFHAYVVRLLPSFVLAFQGFGFPPFFPFELFGVAALLLLFPLFVTSNDWSTKRMGKWWKRLHSLVYVIVWLIFFHVAVQGGGLMADVLGLVAALEIISLIYRQLTKNKPVAPPPVPPAPAPQQAK</sequence>
<dbReference type="InterPro" id="IPR022837">
    <property type="entry name" value="MsrQ-like"/>
</dbReference>
<dbReference type="Pfam" id="PF01794">
    <property type="entry name" value="Ferric_reduct"/>
    <property type="match status" value="1"/>
</dbReference>
<protein>
    <recommendedName>
        <fullName evidence="8">Ferric oxidoreductase domain-containing protein</fullName>
    </recommendedName>
</protein>
<dbReference type="AlphaFoldDB" id="A0A317JTL7"/>
<evidence type="ECO:0000256" key="3">
    <source>
        <dbReference type="ARBA" id="ARBA00022692"/>
    </source>
</evidence>
<name>A0A317JTL7_9BACT</name>
<evidence type="ECO:0000256" key="1">
    <source>
        <dbReference type="ARBA" id="ARBA00004141"/>
    </source>
</evidence>
<evidence type="ECO:0000256" key="5">
    <source>
        <dbReference type="ARBA" id="ARBA00023004"/>
    </source>
</evidence>
<feature type="transmembrane region" description="Helical" evidence="7">
    <location>
        <begin position="161"/>
        <end position="181"/>
    </location>
</feature>
<dbReference type="GO" id="GO:0010181">
    <property type="term" value="F:FMN binding"/>
    <property type="evidence" value="ECO:0007669"/>
    <property type="project" value="TreeGrafter"/>
</dbReference>
<evidence type="ECO:0000256" key="6">
    <source>
        <dbReference type="ARBA" id="ARBA00023136"/>
    </source>
</evidence>